<feature type="domain" description="DUF6129" evidence="1">
    <location>
        <begin position="29"/>
        <end position="79"/>
    </location>
</feature>
<gene>
    <name evidence="2" type="ORF">GWK36_11855</name>
</gene>
<dbReference type="InterPro" id="IPR046132">
    <property type="entry name" value="DUF6129"/>
</dbReference>
<reference evidence="3" key="1">
    <citation type="submission" date="2020-01" db="EMBL/GenBank/DDBJ databases">
        <title>Caldichromatium gen. nov., sp. nov., a thermophilic purple sulfur bacterium member of the family Chromatiaceae isolated from Nakabusa hot spring, Japan.</title>
        <authorList>
            <person name="Saini M.K."/>
            <person name="Hanada S."/>
            <person name="Tank M."/>
        </authorList>
    </citation>
    <scope>NUCLEOTIDE SEQUENCE [LARGE SCALE GENOMIC DNA]</scope>
    <source>
        <strain evidence="3">No.7</strain>
    </source>
</reference>
<dbReference type="KEGG" id="cjap:GWK36_11855"/>
<dbReference type="AlphaFoldDB" id="A0A6G7VF88"/>
<dbReference type="EMBL" id="CP048029">
    <property type="protein sequence ID" value="QIK38560.1"/>
    <property type="molecule type" value="Genomic_DNA"/>
</dbReference>
<dbReference type="RefSeq" id="WP_166271370.1">
    <property type="nucleotide sequence ID" value="NZ_CP048029.1"/>
</dbReference>
<organism evidence="2 3">
    <name type="scientific">Caldichromatium japonicum</name>
    <dbReference type="NCBI Taxonomy" id="2699430"/>
    <lineage>
        <taxon>Bacteria</taxon>
        <taxon>Pseudomonadati</taxon>
        <taxon>Pseudomonadota</taxon>
        <taxon>Gammaproteobacteria</taxon>
        <taxon>Chromatiales</taxon>
        <taxon>Chromatiaceae</taxon>
        <taxon>Caldichromatium</taxon>
    </lineage>
</organism>
<proteinExistence type="predicted"/>
<keyword evidence="3" id="KW-1185">Reference proteome</keyword>
<protein>
    <recommendedName>
        <fullName evidence="1">DUF6129 domain-containing protein</fullName>
    </recommendedName>
</protein>
<dbReference type="Proteomes" id="UP000502699">
    <property type="component" value="Chromosome"/>
</dbReference>
<accession>A0A6G7VF88</accession>
<evidence type="ECO:0000259" key="1">
    <source>
        <dbReference type="Pfam" id="PF19624"/>
    </source>
</evidence>
<dbReference type="Pfam" id="PF19624">
    <property type="entry name" value="DUF6129"/>
    <property type="match status" value="1"/>
</dbReference>
<evidence type="ECO:0000313" key="3">
    <source>
        <dbReference type="Proteomes" id="UP000502699"/>
    </source>
</evidence>
<name>A0A6G7VF88_9GAMM</name>
<evidence type="ECO:0000313" key="2">
    <source>
        <dbReference type="EMBL" id="QIK38560.1"/>
    </source>
</evidence>
<sequence>MMTGIDQAFLAAVLAQIDLASTPTYEALAQALRAAFPGRHISVCGENDIPPRLKPAAENADALIYFVASGEHCLSLTNDPAAASGIVVALRSEE</sequence>